<feature type="region of interest" description="Disordered" evidence="1">
    <location>
        <begin position="1"/>
        <end position="57"/>
    </location>
</feature>
<evidence type="ECO:0000256" key="1">
    <source>
        <dbReference type="SAM" id="MobiDB-lite"/>
    </source>
</evidence>
<accession>A0A1X7AMD2</accession>
<dbReference type="Proteomes" id="UP000196573">
    <property type="component" value="Unassembled WGS sequence"/>
</dbReference>
<dbReference type="AlphaFoldDB" id="A0A1X7AMD2"/>
<evidence type="ECO:0000313" key="3">
    <source>
        <dbReference type="Proteomes" id="UP000196573"/>
    </source>
</evidence>
<protein>
    <submittedName>
        <fullName evidence="2">TraB family protein</fullName>
    </submittedName>
</protein>
<dbReference type="PANTHER" id="PTHR40590:SF1">
    <property type="entry name" value="CYTOPLASMIC PROTEIN"/>
    <property type="match status" value="1"/>
</dbReference>
<dbReference type="CDD" id="cd14789">
    <property type="entry name" value="Tiki"/>
    <property type="match status" value="1"/>
</dbReference>
<reference evidence="2 3" key="1">
    <citation type="submission" date="2017-03" db="EMBL/GenBank/DDBJ databases">
        <authorList>
            <person name="Afonso C.L."/>
            <person name="Miller P.J."/>
            <person name="Scott M.A."/>
            <person name="Spackman E."/>
            <person name="Goraichik I."/>
            <person name="Dimitrov K.M."/>
            <person name="Suarez D.L."/>
            <person name="Swayne D.E."/>
        </authorList>
    </citation>
    <scope>NUCLEOTIDE SEQUENCE [LARGE SCALE GENOMIC DNA]</scope>
    <source>
        <strain evidence="2">SB41UT1</strain>
    </source>
</reference>
<name>A0A1X7AMD2_9GAMM</name>
<dbReference type="OrthoDB" id="357294at2"/>
<keyword evidence="3" id="KW-1185">Reference proteome</keyword>
<dbReference type="Pfam" id="PF01963">
    <property type="entry name" value="TraB_PrgY_gumN"/>
    <property type="match status" value="2"/>
</dbReference>
<feature type="compositionally biased region" description="Polar residues" evidence="1">
    <location>
        <begin position="21"/>
        <end position="51"/>
    </location>
</feature>
<organism evidence="2 3">
    <name type="scientific">Parendozoicomonas haliclonae</name>
    <dbReference type="NCBI Taxonomy" id="1960125"/>
    <lineage>
        <taxon>Bacteria</taxon>
        <taxon>Pseudomonadati</taxon>
        <taxon>Pseudomonadota</taxon>
        <taxon>Gammaproteobacteria</taxon>
        <taxon>Oceanospirillales</taxon>
        <taxon>Endozoicomonadaceae</taxon>
        <taxon>Parendozoicomonas</taxon>
    </lineage>
</organism>
<dbReference type="EMBL" id="FWPT01000007">
    <property type="protein sequence ID" value="SMA49054.1"/>
    <property type="molecule type" value="Genomic_DNA"/>
</dbReference>
<dbReference type="InterPro" id="IPR002816">
    <property type="entry name" value="TraB/PrgY/GumN_fam"/>
</dbReference>
<sequence>MHVSSPPNTPREKKAPPHPQPITSAANDYGQGSSPGATPKVATTRTLSTPGLSAGNHDCPPEQLTDCHQALEQLQRNCLQEIKIIQGLRDTRPLMTASQSGHNGCIYLYGSMHFSDEKAFPIPTSVLEKARNSDTLALEIIPEEQKKISLTTPPPAELYGMEWYRCLSDKSRIWYHAYCQLTRLPHDTCKHQRDSDGLLTCIAVAWLTSLGIEGESMDDIMIRHCQHPDGPQLASLEANPTGLALREQVTKSLFLTPEDPTFTSFWNEQMEDLPRLLKAYTTLMACNRQDILNPENAKHSERELDLKRNQNMVDELLALHNKQPNKSIFVLVGGVHLLGESNMLTLLKQHGWTIEISQPGLNALDQ</sequence>
<dbReference type="InterPro" id="IPR047111">
    <property type="entry name" value="YbaP-like"/>
</dbReference>
<dbReference type="RefSeq" id="WP_087111341.1">
    <property type="nucleotide sequence ID" value="NZ_CBCSCN010000007.1"/>
</dbReference>
<gene>
    <name evidence="2" type="ORF">EHSB41UT_03021</name>
</gene>
<evidence type="ECO:0000313" key="2">
    <source>
        <dbReference type="EMBL" id="SMA49054.1"/>
    </source>
</evidence>
<dbReference type="PANTHER" id="PTHR40590">
    <property type="entry name" value="CYTOPLASMIC PROTEIN-RELATED"/>
    <property type="match status" value="1"/>
</dbReference>
<proteinExistence type="predicted"/>